<feature type="compositionally biased region" description="Basic and acidic residues" evidence="1">
    <location>
        <begin position="33"/>
        <end position="49"/>
    </location>
</feature>
<gene>
    <name evidence="2" type="ORF">K0M31_016478</name>
</gene>
<name>A0AA40G7A3_9HYME</name>
<sequence length="122" mass="13416">MGTRFVAAQAGVRSAGQGAATLRRKIPSAGLSVDDHASGRNDDRRERDAALPPGADRIDVYRMKLLGQRWTSRDGVFTAKSLREEEKDGAGGESEVKRQRRRTFFRRQKKGEEEAVEGGGEA</sequence>
<dbReference type="AlphaFoldDB" id="A0AA40G7A3"/>
<keyword evidence="3" id="KW-1185">Reference proteome</keyword>
<feature type="compositionally biased region" description="Basic residues" evidence="1">
    <location>
        <begin position="98"/>
        <end position="109"/>
    </location>
</feature>
<proteinExistence type="predicted"/>
<organism evidence="2 3">
    <name type="scientific">Melipona bicolor</name>
    <dbReference type="NCBI Taxonomy" id="60889"/>
    <lineage>
        <taxon>Eukaryota</taxon>
        <taxon>Metazoa</taxon>
        <taxon>Ecdysozoa</taxon>
        <taxon>Arthropoda</taxon>
        <taxon>Hexapoda</taxon>
        <taxon>Insecta</taxon>
        <taxon>Pterygota</taxon>
        <taxon>Neoptera</taxon>
        <taxon>Endopterygota</taxon>
        <taxon>Hymenoptera</taxon>
        <taxon>Apocrita</taxon>
        <taxon>Aculeata</taxon>
        <taxon>Apoidea</taxon>
        <taxon>Anthophila</taxon>
        <taxon>Apidae</taxon>
        <taxon>Melipona</taxon>
    </lineage>
</organism>
<feature type="region of interest" description="Disordered" evidence="1">
    <location>
        <begin position="1"/>
        <end position="52"/>
    </location>
</feature>
<evidence type="ECO:0000313" key="2">
    <source>
        <dbReference type="EMBL" id="KAK1132370.1"/>
    </source>
</evidence>
<protein>
    <submittedName>
        <fullName evidence="2">Uncharacterized protein</fullName>
    </submittedName>
</protein>
<evidence type="ECO:0000256" key="1">
    <source>
        <dbReference type="SAM" id="MobiDB-lite"/>
    </source>
</evidence>
<feature type="compositionally biased region" description="Basic and acidic residues" evidence="1">
    <location>
        <begin position="82"/>
        <end position="97"/>
    </location>
</feature>
<feature type="region of interest" description="Disordered" evidence="1">
    <location>
        <begin position="82"/>
        <end position="122"/>
    </location>
</feature>
<accession>A0AA40G7A3</accession>
<dbReference type="Proteomes" id="UP001177670">
    <property type="component" value="Unassembled WGS sequence"/>
</dbReference>
<dbReference type="EMBL" id="JAHYIQ010000005">
    <property type="protein sequence ID" value="KAK1132370.1"/>
    <property type="molecule type" value="Genomic_DNA"/>
</dbReference>
<evidence type="ECO:0000313" key="3">
    <source>
        <dbReference type="Proteomes" id="UP001177670"/>
    </source>
</evidence>
<comment type="caution">
    <text evidence="2">The sequence shown here is derived from an EMBL/GenBank/DDBJ whole genome shotgun (WGS) entry which is preliminary data.</text>
</comment>
<reference evidence="2" key="1">
    <citation type="submission" date="2021-10" db="EMBL/GenBank/DDBJ databases">
        <title>Melipona bicolor Genome sequencing and assembly.</title>
        <authorList>
            <person name="Araujo N.S."/>
            <person name="Arias M.C."/>
        </authorList>
    </citation>
    <scope>NUCLEOTIDE SEQUENCE</scope>
    <source>
        <strain evidence="2">USP_2M_L1-L4_2017</strain>
        <tissue evidence="2">Whole body</tissue>
    </source>
</reference>